<accession>A0A3F2RM66</accession>
<feature type="compositionally biased region" description="Polar residues" evidence="1">
    <location>
        <begin position="27"/>
        <end position="40"/>
    </location>
</feature>
<evidence type="ECO:0000313" key="5">
    <source>
        <dbReference type="Proteomes" id="UP000284657"/>
    </source>
</evidence>
<reference evidence="4 5" key="1">
    <citation type="submission" date="2018-07" db="EMBL/GenBank/DDBJ databases">
        <title>Genome sequencing of oomycete isolates from Chile give support for New Zealand origin for Phytophthora kernoviae and make available the first Nothophytophthora sp. genome.</title>
        <authorList>
            <person name="Studholme D.J."/>
            <person name="Sanfuentes E."/>
            <person name="Panda P."/>
            <person name="Hill R."/>
            <person name="Sambles C."/>
            <person name="Grant M."/>
            <person name="Williams N.M."/>
            <person name="Mcdougal R.L."/>
        </authorList>
    </citation>
    <scope>NUCLEOTIDE SEQUENCE [LARGE SCALE GENOMIC DNA]</scope>
    <source>
        <strain evidence="3">Chile6</strain>
        <strain evidence="2">Chile7</strain>
    </source>
</reference>
<feature type="region of interest" description="Disordered" evidence="1">
    <location>
        <begin position="1"/>
        <end position="111"/>
    </location>
</feature>
<dbReference type="EMBL" id="MBDO02000243">
    <property type="protein sequence ID" value="RLN58946.1"/>
    <property type="molecule type" value="Genomic_DNA"/>
</dbReference>
<feature type="region of interest" description="Disordered" evidence="1">
    <location>
        <begin position="515"/>
        <end position="545"/>
    </location>
</feature>
<feature type="region of interest" description="Disordered" evidence="1">
    <location>
        <begin position="265"/>
        <end position="286"/>
    </location>
</feature>
<proteinExistence type="predicted"/>
<feature type="compositionally biased region" description="Basic residues" evidence="1">
    <location>
        <begin position="382"/>
        <end position="392"/>
    </location>
</feature>
<name>A0A3F2RM66_9STRA</name>
<organism evidence="3 4">
    <name type="scientific">Phytophthora kernoviae</name>
    <dbReference type="NCBI Taxonomy" id="325452"/>
    <lineage>
        <taxon>Eukaryota</taxon>
        <taxon>Sar</taxon>
        <taxon>Stramenopiles</taxon>
        <taxon>Oomycota</taxon>
        <taxon>Peronosporomycetes</taxon>
        <taxon>Peronosporales</taxon>
        <taxon>Peronosporaceae</taxon>
        <taxon>Phytophthora</taxon>
    </lineage>
</organism>
<comment type="caution">
    <text evidence="3">The sequence shown here is derived from an EMBL/GenBank/DDBJ whole genome shotgun (WGS) entry which is preliminary data.</text>
</comment>
<dbReference type="AlphaFoldDB" id="A0A3F2RM66"/>
<feature type="compositionally biased region" description="Acidic residues" evidence="1">
    <location>
        <begin position="519"/>
        <end position="540"/>
    </location>
</feature>
<feature type="region of interest" description="Disordered" evidence="1">
    <location>
        <begin position="132"/>
        <end position="215"/>
    </location>
</feature>
<protein>
    <submittedName>
        <fullName evidence="3">Uncharacterized protein</fullName>
    </submittedName>
</protein>
<evidence type="ECO:0000313" key="4">
    <source>
        <dbReference type="Proteomes" id="UP000277300"/>
    </source>
</evidence>
<dbReference type="Proteomes" id="UP000277300">
    <property type="component" value="Unassembled WGS sequence"/>
</dbReference>
<gene>
    <name evidence="2" type="ORF">BBJ29_002754</name>
    <name evidence="3" type="ORF">BBP00_00006761</name>
</gene>
<dbReference type="EMBL" id="MBAD02002066">
    <property type="protein sequence ID" value="RLN50048.1"/>
    <property type="molecule type" value="Genomic_DNA"/>
</dbReference>
<feature type="region of interest" description="Disordered" evidence="1">
    <location>
        <begin position="310"/>
        <end position="409"/>
    </location>
</feature>
<feature type="compositionally biased region" description="Low complexity" evidence="1">
    <location>
        <begin position="331"/>
        <end position="360"/>
    </location>
</feature>
<feature type="compositionally biased region" description="Polar residues" evidence="1">
    <location>
        <begin position="1"/>
        <end position="19"/>
    </location>
</feature>
<sequence>MAASENQQQRPEAASQDNENVAHAANQVPSKSAQNSLQNNAEKEKKQVQTVLGTSKNIDKSATEGKNVLGIGSGDALAKQLEDGASVDSVGPEVRSGEQQKQQGRSHEVNFSALKDAPVSMEVDGHGETVNTVQEDLVATNEPVEEDKEKDRSSVVVEQGPVVDCMEDKSAAEVADQDEPMSETGGGIQETVEAAKADEDVKMTTEEEMQSPTTIDNVESALQDHNLSTMQKDELGADANSTAKIWSGLVSADASEVGVKPMGSGEYQWFDEEDDDGNALVPSPSVLDLGQATDDVFGFDGVMDLSGVDNNGEENAINNSDGSGDTVVFPSSSSSSSSSSSFASSGSSSSSSSSGSASSASDEEISKRQTSRKRQAANGGRKLLKYKKQKHVRSAEPEKRRCPRRKRKIAPPVIPPEFGVFETEAADPILKGTYTVRGNRRACFSGNWGFSEEAFDNVESVSPFEYTSRVRVLQSRRSSDRRPVNGKYGGFFKLRQFNGTLVKIREEQVDLQFLPMAPSDEEEDEDEDMGSYDSDDDGSDEPAASRYVVLGKGKNRFGRFLIRGYLNPETGRLNVKRRYLE</sequence>
<dbReference type="Proteomes" id="UP000284657">
    <property type="component" value="Unassembled WGS sequence"/>
</dbReference>
<evidence type="ECO:0000256" key="1">
    <source>
        <dbReference type="SAM" id="MobiDB-lite"/>
    </source>
</evidence>
<feature type="compositionally biased region" description="Basic and acidic residues" evidence="1">
    <location>
        <begin position="193"/>
        <end position="205"/>
    </location>
</feature>
<evidence type="ECO:0000313" key="3">
    <source>
        <dbReference type="EMBL" id="RLN58946.1"/>
    </source>
</evidence>
<dbReference type="OrthoDB" id="163234at2759"/>
<evidence type="ECO:0000313" key="2">
    <source>
        <dbReference type="EMBL" id="RLN50048.1"/>
    </source>
</evidence>